<feature type="transmembrane region" description="Helical" evidence="3">
    <location>
        <begin position="192"/>
        <end position="214"/>
    </location>
</feature>
<name>A0ABS4XCS2_9MICC</name>
<feature type="region of interest" description="Disordered" evidence="2">
    <location>
        <begin position="296"/>
        <end position="320"/>
    </location>
</feature>
<feature type="transmembrane region" description="Helical" evidence="3">
    <location>
        <begin position="34"/>
        <end position="55"/>
    </location>
</feature>
<comment type="similarity">
    <text evidence="1">Belongs to the EamA transporter family.</text>
</comment>
<dbReference type="Proteomes" id="UP001296993">
    <property type="component" value="Unassembled WGS sequence"/>
</dbReference>
<evidence type="ECO:0000313" key="5">
    <source>
        <dbReference type="EMBL" id="MBP2386161.1"/>
    </source>
</evidence>
<feature type="domain" description="EamA" evidence="4">
    <location>
        <begin position="163"/>
        <end position="289"/>
    </location>
</feature>
<accession>A0ABS4XCS2</accession>
<dbReference type="Pfam" id="PF00892">
    <property type="entry name" value="EamA"/>
    <property type="match status" value="1"/>
</dbReference>
<proteinExistence type="inferred from homology"/>
<comment type="caution">
    <text evidence="5">The sequence shown here is derived from an EMBL/GenBank/DDBJ whole genome shotgun (WGS) entry which is preliminary data.</text>
</comment>
<feature type="transmembrane region" description="Helical" evidence="3">
    <location>
        <begin position="220"/>
        <end position="239"/>
    </location>
</feature>
<dbReference type="EMBL" id="JAGIOF010000001">
    <property type="protein sequence ID" value="MBP2386161.1"/>
    <property type="molecule type" value="Genomic_DNA"/>
</dbReference>
<dbReference type="InterPro" id="IPR037185">
    <property type="entry name" value="EmrE-like"/>
</dbReference>
<evidence type="ECO:0000256" key="3">
    <source>
        <dbReference type="SAM" id="Phobius"/>
    </source>
</evidence>
<evidence type="ECO:0000256" key="1">
    <source>
        <dbReference type="ARBA" id="ARBA00007362"/>
    </source>
</evidence>
<protein>
    <submittedName>
        <fullName evidence="5">Inner membrane transporter RhtA</fullName>
    </submittedName>
</protein>
<organism evidence="5 6">
    <name type="scientific">Paeniglutamicibacter kerguelensis</name>
    <dbReference type="NCBI Taxonomy" id="254788"/>
    <lineage>
        <taxon>Bacteria</taxon>
        <taxon>Bacillati</taxon>
        <taxon>Actinomycetota</taxon>
        <taxon>Actinomycetes</taxon>
        <taxon>Micrococcales</taxon>
        <taxon>Micrococcaceae</taxon>
        <taxon>Paeniglutamicibacter</taxon>
    </lineage>
</organism>
<evidence type="ECO:0000256" key="2">
    <source>
        <dbReference type="SAM" id="MobiDB-lite"/>
    </source>
</evidence>
<keyword evidence="3" id="KW-0472">Membrane</keyword>
<sequence>MDMDKAGGVYLETMSPSTTPAPTANAAGIGSMMAFAAMGCVQLGLAAAATLAGTIGPEGAGWLRLAWAAVIIVAIARPWRQRFSRAALGICALLGLATAGMTLGFMMAIQTLPLGTASALEFLGPLGVAVFQGRGAGRWWAVVAGAGVLGLTEPWNGAADPVGVLFALGCAACWAAYVLLTQRAGDAVEGIGALAISMPVAAIAATLVVGPSVIGRIDLHMLLIGFGLALLLPVIPFSLEILSLRRLTTAAFGTLMCLEPAIALVVGLLLLDQVPRPAALVGIVLVIVAGIGATRAGQRKPSGPAHGNTEVLPVTVGTGS</sequence>
<feature type="transmembrane region" description="Helical" evidence="3">
    <location>
        <begin position="277"/>
        <end position="294"/>
    </location>
</feature>
<dbReference type="SUPFAM" id="SSF103481">
    <property type="entry name" value="Multidrug resistance efflux transporter EmrE"/>
    <property type="match status" value="2"/>
</dbReference>
<feature type="transmembrane region" description="Helical" evidence="3">
    <location>
        <begin position="61"/>
        <end position="79"/>
    </location>
</feature>
<keyword evidence="3" id="KW-1133">Transmembrane helix</keyword>
<evidence type="ECO:0000259" key="4">
    <source>
        <dbReference type="Pfam" id="PF00892"/>
    </source>
</evidence>
<feature type="transmembrane region" description="Helical" evidence="3">
    <location>
        <begin position="162"/>
        <end position="180"/>
    </location>
</feature>
<evidence type="ECO:0000313" key="6">
    <source>
        <dbReference type="Proteomes" id="UP001296993"/>
    </source>
</evidence>
<keyword evidence="6" id="KW-1185">Reference proteome</keyword>
<feature type="transmembrane region" description="Helical" evidence="3">
    <location>
        <begin position="251"/>
        <end position="271"/>
    </location>
</feature>
<feature type="transmembrane region" description="Helical" evidence="3">
    <location>
        <begin position="86"/>
        <end position="109"/>
    </location>
</feature>
<gene>
    <name evidence="5" type="ORF">JOF47_001672</name>
</gene>
<dbReference type="InterPro" id="IPR000620">
    <property type="entry name" value="EamA_dom"/>
</dbReference>
<reference evidence="5 6" key="1">
    <citation type="submission" date="2021-03" db="EMBL/GenBank/DDBJ databases">
        <title>Sequencing the genomes of 1000 actinobacteria strains.</title>
        <authorList>
            <person name="Klenk H.-P."/>
        </authorList>
    </citation>
    <scope>NUCLEOTIDE SEQUENCE [LARGE SCALE GENOMIC DNA]</scope>
    <source>
        <strain evidence="5 6">DSM 15797</strain>
    </source>
</reference>
<keyword evidence="3" id="KW-0812">Transmembrane</keyword>